<sequence>MVYSFTITLTRGGFVVCVSLSFFLFLSFGDGAGQEQCHGPRGGALRASAMRVGFFVPFGSGGGRNERAQQKASTASAIHHQHARNRLQEK</sequence>
<dbReference type="AlphaFoldDB" id="A0A2M4D7J2"/>
<dbReference type="EMBL" id="GGFL01008870">
    <property type="protein sequence ID" value="MBW73048.1"/>
    <property type="molecule type" value="Transcribed_RNA"/>
</dbReference>
<proteinExistence type="predicted"/>
<feature type="compositionally biased region" description="Basic residues" evidence="1">
    <location>
        <begin position="79"/>
        <end position="90"/>
    </location>
</feature>
<evidence type="ECO:0000313" key="2">
    <source>
        <dbReference type="EMBL" id="MBW73048.1"/>
    </source>
</evidence>
<feature type="region of interest" description="Disordered" evidence="1">
    <location>
        <begin position="61"/>
        <end position="90"/>
    </location>
</feature>
<protein>
    <submittedName>
        <fullName evidence="2">Putative secreted protein</fullName>
    </submittedName>
</protein>
<organism evidence="2">
    <name type="scientific">Anopheles darlingi</name>
    <name type="common">Mosquito</name>
    <dbReference type="NCBI Taxonomy" id="43151"/>
    <lineage>
        <taxon>Eukaryota</taxon>
        <taxon>Metazoa</taxon>
        <taxon>Ecdysozoa</taxon>
        <taxon>Arthropoda</taxon>
        <taxon>Hexapoda</taxon>
        <taxon>Insecta</taxon>
        <taxon>Pterygota</taxon>
        <taxon>Neoptera</taxon>
        <taxon>Endopterygota</taxon>
        <taxon>Diptera</taxon>
        <taxon>Nematocera</taxon>
        <taxon>Culicoidea</taxon>
        <taxon>Culicidae</taxon>
        <taxon>Anophelinae</taxon>
        <taxon>Anopheles</taxon>
    </lineage>
</organism>
<evidence type="ECO:0000256" key="1">
    <source>
        <dbReference type="SAM" id="MobiDB-lite"/>
    </source>
</evidence>
<reference evidence="2" key="1">
    <citation type="submission" date="2018-01" db="EMBL/GenBank/DDBJ databases">
        <title>An insight into the sialome of Amazonian anophelines.</title>
        <authorList>
            <person name="Ribeiro J.M."/>
            <person name="Scarpassa V."/>
            <person name="Calvo E."/>
        </authorList>
    </citation>
    <scope>NUCLEOTIDE SEQUENCE</scope>
</reference>
<accession>A0A2M4D7J2</accession>
<name>A0A2M4D7J2_ANODA</name>